<feature type="non-terminal residue" evidence="3">
    <location>
        <position position="1"/>
    </location>
</feature>
<sequence>LLVLDLNGALIFRDKKSGSRRTSYPRPYLGAFLDYLFLPEPNAKLPAYRPWEVYVWSSAQPGNVQPMVESSFGEKYIEGIWRKETDQAREKREKKGEGRLLGVWARDKLGLSSVDYRQKVQTVKDLRILSKHLLTALSLDPSDCLNHLRFDETNMVLLDDSPLKGVRQPWNEVVLPEYDGDGYQKSRLAALKGEQDEEVIPEGM</sequence>
<keyword evidence="1" id="KW-0809">Transit peptide</keyword>
<dbReference type="PROSITE" id="PS50969">
    <property type="entry name" value="FCP1"/>
    <property type="match status" value="1"/>
</dbReference>
<dbReference type="Proteomes" id="UP001164286">
    <property type="component" value="Unassembled WGS sequence"/>
</dbReference>
<dbReference type="Gene3D" id="3.40.50.1000">
    <property type="entry name" value="HAD superfamily/HAD-like"/>
    <property type="match status" value="1"/>
</dbReference>
<keyword evidence="1" id="KW-0813">Transport</keyword>
<name>A0AA38H218_9TREE</name>
<evidence type="ECO:0000313" key="4">
    <source>
        <dbReference type="Proteomes" id="UP001164286"/>
    </source>
</evidence>
<dbReference type="GO" id="GO:0015031">
    <property type="term" value="P:protein transport"/>
    <property type="evidence" value="ECO:0007669"/>
    <property type="project" value="UniProtKB-KW"/>
</dbReference>
<evidence type="ECO:0000313" key="3">
    <source>
        <dbReference type="EMBL" id="KAI9632345.1"/>
    </source>
</evidence>
<keyword evidence="4" id="KW-1185">Reference proteome</keyword>
<dbReference type="GeneID" id="77724750"/>
<comment type="similarity">
    <text evidence="1">Belongs to the TIM50 family.</text>
</comment>
<dbReference type="SMART" id="SM00577">
    <property type="entry name" value="CPDc"/>
    <property type="match status" value="1"/>
</dbReference>
<accession>A0AA38H218</accession>
<comment type="subunit">
    <text evidence="1">Component of the TIM23 complex.</text>
</comment>
<organism evidence="3 4">
    <name type="scientific">Dioszegia hungarica</name>
    <dbReference type="NCBI Taxonomy" id="4972"/>
    <lineage>
        <taxon>Eukaryota</taxon>
        <taxon>Fungi</taxon>
        <taxon>Dikarya</taxon>
        <taxon>Basidiomycota</taxon>
        <taxon>Agaricomycotina</taxon>
        <taxon>Tremellomycetes</taxon>
        <taxon>Tremellales</taxon>
        <taxon>Bulleribasidiaceae</taxon>
        <taxon>Dioszegia</taxon>
    </lineage>
</organism>
<dbReference type="InterPro" id="IPR004274">
    <property type="entry name" value="FCP1_dom"/>
</dbReference>
<protein>
    <recommendedName>
        <fullName evidence="1">Mitochondrial import inner membrane translocase subunit TIM50</fullName>
    </recommendedName>
</protein>
<keyword evidence="1" id="KW-0811">Translocation</keyword>
<dbReference type="InterPro" id="IPR023214">
    <property type="entry name" value="HAD_sf"/>
</dbReference>
<keyword evidence="1" id="KW-0496">Mitochondrion</keyword>
<dbReference type="SUPFAM" id="SSF56784">
    <property type="entry name" value="HAD-like"/>
    <property type="match status" value="1"/>
</dbReference>
<feature type="domain" description="FCP1 homology" evidence="2">
    <location>
        <begin position="1"/>
        <end position="198"/>
    </location>
</feature>
<dbReference type="InterPro" id="IPR036412">
    <property type="entry name" value="HAD-like_sf"/>
</dbReference>
<dbReference type="EMBL" id="JAKWFO010000014">
    <property type="protein sequence ID" value="KAI9632345.1"/>
    <property type="molecule type" value="Genomic_DNA"/>
</dbReference>
<comment type="caution">
    <text evidence="3">The sequence shown here is derived from an EMBL/GenBank/DDBJ whole genome shotgun (WGS) entry which is preliminary data.</text>
</comment>
<comment type="subcellular location">
    <subcellularLocation>
        <location evidence="1">Mitochondrion inner membrane</location>
        <topology evidence="1">Single-pass membrane protein</topology>
    </subcellularLocation>
</comment>
<proteinExistence type="inferred from homology"/>
<dbReference type="InterPro" id="IPR050365">
    <property type="entry name" value="TIM50"/>
</dbReference>
<gene>
    <name evidence="3" type="ORF">MKK02DRAFT_14761</name>
</gene>
<dbReference type="RefSeq" id="XP_052942122.1">
    <property type="nucleotide sequence ID" value="XM_053085549.1"/>
</dbReference>
<dbReference type="AlphaFoldDB" id="A0AA38H218"/>
<reference evidence="3" key="1">
    <citation type="journal article" date="2022" name="G3 (Bethesda)">
        <title>High quality genome of the basidiomycete yeast Dioszegia hungarica PDD-24b-2 isolated from cloud water.</title>
        <authorList>
            <person name="Jarrige D."/>
            <person name="Haridas S."/>
            <person name="Bleykasten-Grosshans C."/>
            <person name="Joly M."/>
            <person name="Nadalig T."/>
            <person name="Sancelme M."/>
            <person name="Vuilleumier S."/>
            <person name="Grigoriev I.V."/>
            <person name="Amato P."/>
            <person name="Bringel F."/>
        </authorList>
    </citation>
    <scope>NUCLEOTIDE SEQUENCE</scope>
    <source>
        <strain evidence="3">PDD-24b-2</strain>
    </source>
</reference>
<evidence type="ECO:0000256" key="1">
    <source>
        <dbReference type="RuleBase" id="RU365079"/>
    </source>
</evidence>
<keyword evidence="1" id="KW-0653">Protein transport</keyword>
<dbReference type="GO" id="GO:0005744">
    <property type="term" value="C:TIM23 mitochondrial import inner membrane translocase complex"/>
    <property type="evidence" value="ECO:0007669"/>
    <property type="project" value="UniProtKB-UniRule"/>
</dbReference>
<dbReference type="Pfam" id="PF03031">
    <property type="entry name" value="NIF"/>
    <property type="match status" value="1"/>
</dbReference>
<comment type="function">
    <text evidence="1">Essential component of the TIM23 complex, a complex that mediates the translocation of transit peptide-containing proteins across the mitochondrial inner membrane.</text>
</comment>
<evidence type="ECO:0000259" key="2">
    <source>
        <dbReference type="PROSITE" id="PS50969"/>
    </source>
</evidence>
<feature type="non-terminal residue" evidence="3">
    <location>
        <position position="204"/>
    </location>
</feature>
<dbReference type="PANTHER" id="PTHR12210">
    <property type="entry name" value="DULLARD PROTEIN PHOSPHATASE"/>
    <property type="match status" value="1"/>
</dbReference>